<dbReference type="PANTHER" id="PTHR46333">
    <property type="entry name" value="CYTOKINESIS PROTEIN 3"/>
    <property type="match status" value="1"/>
</dbReference>
<evidence type="ECO:0000259" key="1">
    <source>
        <dbReference type="SMART" id="SM00460"/>
    </source>
</evidence>
<sequence length="266" mass="30473">MRSLFVRIVLIVVVIGYGLGTDFRFTVVQAKGELPATLEALEQDIAHSLRNQQTAITLSYAGNKTELSSEIAELMRRAIGQDDYIAYIVDSYFYSVRSWGTTASIRINVRYRETAEQTKLVDERIASVLSNLITPDMKEEQKVQAIHDWIVLHMRYDEALQRYTAYEALTQGTAVCQGYTLLAYRMLQAAGLTSRIAEGEVHTGSHVWNLVQIRGNWHHMDVTWDDPLPDRAGKVRYAYFLKSDEEMRNDHKWVKTYPLATPYVTD</sequence>
<dbReference type="SMART" id="SM00460">
    <property type="entry name" value="TGc"/>
    <property type="match status" value="1"/>
</dbReference>
<reference evidence="2 3" key="1">
    <citation type="submission" date="2020-08" db="EMBL/GenBank/DDBJ databases">
        <title>Genomic Encyclopedia of Type Strains, Phase III (KMG-III): the genomes of soil and plant-associated and newly described type strains.</title>
        <authorList>
            <person name="Whitman W."/>
        </authorList>
    </citation>
    <scope>NUCLEOTIDE SEQUENCE [LARGE SCALE GENOMIC DNA]</scope>
    <source>
        <strain evidence="2 3">CECT 5862</strain>
    </source>
</reference>
<dbReference type="PANTHER" id="PTHR46333:SF2">
    <property type="entry name" value="CYTOKINESIS PROTEIN 3"/>
    <property type="match status" value="1"/>
</dbReference>
<dbReference type="RefSeq" id="WP_183604611.1">
    <property type="nucleotide sequence ID" value="NZ_JACHXK010000036.1"/>
</dbReference>
<proteinExistence type="predicted"/>
<comment type="caution">
    <text evidence="2">The sequence shown here is derived from an EMBL/GenBank/DDBJ whole genome shotgun (WGS) entry which is preliminary data.</text>
</comment>
<gene>
    <name evidence="2" type="ORF">FHS18_006699</name>
</gene>
<dbReference type="GO" id="GO:0005737">
    <property type="term" value="C:cytoplasm"/>
    <property type="evidence" value="ECO:0007669"/>
    <property type="project" value="TreeGrafter"/>
</dbReference>
<dbReference type="InterPro" id="IPR038765">
    <property type="entry name" value="Papain-like_cys_pep_sf"/>
</dbReference>
<evidence type="ECO:0000313" key="2">
    <source>
        <dbReference type="EMBL" id="MBB3114577.1"/>
    </source>
</evidence>
<dbReference type="AlphaFoldDB" id="A0A7W5B542"/>
<dbReference type="InterPro" id="IPR002931">
    <property type="entry name" value="Transglutaminase-like"/>
</dbReference>
<dbReference type="GO" id="GO:0006508">
    <property type="term" value="P:proteolysis"/>
    <property type="evidence" value="ECO:0007669"/>
    <property type="project" value="UniProtKB-KW"/>
</dbReference>
<organism evidence="2 3">
    <name type="scientific">Paenibacillus phyllosphaerae</name>
    <dbReference type="NCBI Taxonomy" id="274593"/>
    <lineage>
        <taxon>Bacteria</taxon>
        <taxon>Bacillati</taxon>
        <taxon>Bacillota</taxon>
        <taxon>Bacilli</taxon>
        <taxon>Bacillales</taxon>
        <taxon>Paenibacillaceae</taxon>
        <taxon>Paenibacillus</taxon>
    </lineage>
</organism>
<dbReference type="InterPro" id="IPR052557">
    <property type="entry name" value="CAP/Cytokinesis_protein"/>
</dbReference>
<accession>A0A7W5B542</accession>
<dbReference type="Pfam" id="PF01841">
    <property type="entry name" value="Transglut_core"/>
    <property type="match status" value="1"/>
</dbReference>
<keyword evidence="3" id="KW-1185">Reference proteome</keyword>
<dbReference type="Gene3D" id="3.10.620.30">
    <property type="match status" value="1"/>
</dbReference>
<name>A0A7W5B542_9BACL</name>
<evidence type="ECO:0000313" key="3">
    <source>
        <dbReference type="Proteomes" id="UP000570361"/>
    </source>
</evidence>
<keyword evidence="2" id="KW-0645">Protease</keyword>
<feature type="domain" description="Transglutaminase-like" evidence="1">
    <location>
        <begin position="168"/>
        <end position="224"/>
    </location>
</feature>
<protein>
    <submittedName>
        <fullName evidence="2">Transglutaminase/protease-like cytokinesis protein 3</fullName>
    </submittedName>
</protein>
<dbReference type="SUPFAM" id="SSF54001">
    <property type="entry name" value="Cysteine proteinases"/>
    <property type="match status" value="1"/>
</dbReference>
<dbReference type="Proteomes" id="UP000570361">
    <property type="component" value="Unassembled WGS sequence"/>
</dbReference>
<dbReference type="GO" id="GO:0008233">
    <property type="term" value="F:peptidase activity"/>
    <property type="evidence" value="ECO:0007669"/>
    <property type="project" value="UniProtKB-KW"/>
</dbReference>
<keyword evidence="2" id="KW-0378">Hydrolase</keyword>
<dbReference type="EMBL" id="JACHXK010000036">
    <property type="protein sequence ID" value="MBB3114577.1"/>
    <property type="molecule type" value="Genomic_DNA"/>
</dbReference>